<organism evidence="16 17">
    <name type="scientific">Podospora didyma</name>
    <dbReference type="NCBI Taxonomy" id="330526"/>
    <lineage>
        <taxon>Eukaryota</taxon>
        <taxon>Fungi</taxon>
        <taxon>Dikarya</taxon>
        <taxon>Ascomycota</taxon>
        <taxon>Pezizomycotina</taxon>
        <taxon>Sordariomycetes</taxon>
        <taxon>Sordariomycetidae</taxon>
        <taxon>Sordariales</taxon>
        <taxon>Podosporaceae</taxon>
        <taxon>Podospora</taxon>
    </lineage>
</organism>
<reference evidence="16" key="1">
    <citation type="journal article" date="2023" name="Mol. Phylogenet. Evol.">
        <title>Genome-scale phylogeny and comparative genomics of the fungal order Sordariales.</title>
        <authorList>
            <person name="Hensen N."/>
            <person name="Bonometti L."/>
            <person name="Westerberg I."/>
            <person name="Brannstrom I.O."/>
            <person name="Guillou S."/>
            <person name="Cros-Aarteil S."/>
            <person name="Calhoun S."/>
            <person name="Haridas S."/>
            <person name="Kuo A."/>
            <person name="Mondo S."/>
            <person name="Pangilinan J."/>
            <person name="Riley R."/>
            <person name="LaButti K."/>
            <person name="Andreopoulos B."/>
            <person name="Lipzen A."/>
            <person name="Chen C."/>
            <person name="Yan M."/>
            <person name="Daum C."/>
            <person name="Ng V."/>
            <person name="Clum A."/>
            <person name="Steindorff A."/>
            <person name="Ohm R.A."/>
            <person name="Martin F."/>
            <person name="Silar P."/>
            <person name="Natvig D.O."/>
            <person name="Lalanne C."/>
            <person name="Gautier V."/>
            <person name="Ament-Velasquez S.L."/>
            <person name="Kruys A."/>
            <person name="Hutchinson M.I."/>
            <person name="Powell A.J."/>
            <person name="Barry K."/>
            <person name="Miller A.N."/>
            <person name="Grigoriev I.V."/>
            <person name="Debuchy R."/>
            <person name="Gladieux P."/>
            <person name="Hiltunen Thoren M."/>
            <person name="Johannesson H."/>
        </authorList>
    </citation>
    <scope>NUCLEOTIDE SEQUENCE</scope>
    <source>
        <strain evidence="16">CBS 232.78</strain>
    </source>
</reference>
<keyword evidence="9 14" id="KW-0805">Transcription regulation</keyword>
<evidence type="ECO:0000256" key="12">
    <source>
        <dbReference type="ARBA" id="ARBA00023242"/>
    </source>
</evidence>
<accession>A0AAE0NTG1</accession>
<keyword evidence="11 14" id="KW-0234">DNA repair</keyword>
<keyword evidence="17" id="KW-1185">Reference proteome</keyword>
<dbReference type="InterPro" id="IPR036465">
    <property type="entry name" value="vWFA_dom_sf"/>
</dbReference>
<comment type="subcellular location">
    <subcellularLocation>
        <location evidence="2 14">Nucleus</location>
    </subcellularLocation>
</comment>
<name>A0AAE0NTG1_9PEZI</name>
<dbReference type="GO" id="GO:0008270">
    <property type="term" value="F:zinc ion binding"/>
    <property type="evidence" value="ECO:0007669"/>
    <property type="project" value="UniProtKB-KW"/>
</dbReference>
<sequence length="429" mass="44086">MSAQDAVDASEHYEVQTTDDIPSLCTIVIDTNPRAWAALSSVLPISKALANILVFVNAHLSFSNSNQVALIASHTNRAVWLYPSPPKRKPNANVTEDVEMGNTGASSRAAATAHHSANKYPQFAQIEESLLSAVRALIDETTTADVASMTTTQISGALTLALAHVNKTALSFAAARTAANANNTSIGGGGGVSGTATAAGGGLAGLHARILVVSVSDSSPAQYIPTMNAVFAAAHARIAIDTLALRGSATFLQQASFITRGSYIQAKNPQGLIQYLMFGFGSGSAPSKPSGGGDTIGRGTSKAKAALTKTTGKPPLKGGKGGYTASVAEILVMPSVDSVDFRAACFCHRNVIDTGFVCSICLSIFCEVPQGGECLTCGTKLKLGNYGMMPSVFSSILAAASSASSISSSSPNSKRKDNKRKVGPSGEIP</sequence>
<evidence type="ECO:0000256" key="9">
    <source>
        <dbReference type="ARBA" id="ARBA00023015"/>
    </source>
</evidence>
<dbReference type="PANTHER" id="PTHR12831:SF0">
    <property type="entry name" value="GENERAL TRANSCRIPTION FACTOR IIH SUBUNIT 3"/>
    <property type="match status" value="1"/>
</dbReference>
<keyword evidence="8 14" id="KW-0862">Zinc</keyword>
<proteinExistence type="inferred from homology"/>
<evidence type="ECO:0000313" key="17">
    <source>
        <dbReference type="Proteomes" id="UP001285441"/>
    </source>
</evidence>
<evidence type="ECO:0000256" key="5">
    <source>
        <dbReference type="ARBA" id="ARBA00022723"/>
    </source>
</evidence>
<comment type="subunit">
    <text evidence="14">Component of the 7-subunit TFIIH core complex composed of XPB/SSL2, XPD/RAD3, SSL1, TFB1, TFB2, TFB4 and TFB5, which is active in NER. The core complex associates with the 3-subunit CTD-kinase module TFIIK composed of CCL1, KIN28 and TFB3 to form the 10-subunit holoenzyme (holo-TFIIH) active in transcription.</text>
</comment>
<dbReference type="GO" id="GO:0006355">
    <property type="term" value="P:regulation of DNA-templated transcription"/>
    <property type="evidence" value="ECO:0007669"/>
    <property type="project" value="InterPro"/>
</dbReference>
<keyword evidence="10 14" id="KW-0804">Transcription</keyword>
<keyword evidence="6 14" id="KW-0227">DNA damage</keyword>
<evidence type="ECO:0000256" key="10">
    <source>
        <dbReference type="ARBA" id="ARBA00023163"/>
    </source>
</evidence>
<evidence type="ECO:0000256" key="1">
    <source>
        <dbReference type="ARBA" id="ARBA00002817"/>
    </source>
</evidence>
<comment type="caution">
    <text evidence="16">The sequence shown here is derived from an EMBL/GenBank/DDBJ whole genome shotgun (WGS) entry which is preliminary data.</text>
</comment>
<evidence type="ECO:0000256" key="13">
    <source>
        <dbReference type="ARBA" id="ARBA00033341"/>
    </source>
</evidence>
<evidence type="ECO:0000256" key="7">
    <source>
        <dbReference type="ARBA" id="ARBA00022771"/>
    </source>
</evidence>
<dbReference type="GO" id="GO:0005675">
    <property type="term" value="C:transcription factor TFIIH holo complex"/>
    <property type="evidence" value="ECO:0007669"/>
    <property type="project" value="UniProtKB-UniRule"/>
</dbReference>
<dbReference type="GO" id="GO:0000439">
    <property type="term" value="C:transcription factor TFIIH core complex"/>
    <property type="evidence" value="ECO:0007669"/>
    <property type="project" value="UniProtKB-UniRule"/>
</dbReference>
<protein>
    <recommendedName>
        <fullName evidence="4 14">General transcription and DNA repair factor IIH subunit TFB4</fullName>
        <shortName evidence="14">TFIIH subunit TFB4</shortName>
    </recommendedName>
    <alternativeName>
        <fullName evidence="13 14">RNA polymerase II transcription factor B subunit 4</fullName>
    </alternativeName>
</protein>
<keyword evidence="7 14" id="KW-0863">Zinc-finger</keyword>
<dbReference type="GO" id="GO:0006289">
    <property type="term" value="P:nucleotide-excision repair"/>
    <property type="evidence" value="ECO:0007669"/>
    <property type="project" value="UniProtKB-UniRule"/>
</dbReference>
<keyword evidence="12 14" id="KW-0539">Nucleus</keyword>
<evidence type="ECO:0000256" key="2">
    <source>
        <dbReference type="ARBA" id="ARBA00004123"/>
    </source>
</evidence>
<dbReference type="InterPro" id="IPR004600">
    <property type="entry name" value="TFIIH_Tfb4/GTF2H3"/>
</dbReference>
<evidence type="ECO:0000256" key="6">
    <source>
        <dbReference type="ARBA" id="ARBA00022763"/>
    </source>
</evidence>
<evidence type="ECO:0000256" key="15">
    <source>
        <dbReference type="SAM" id="MobiDB-lite"/>
    </source>
</evidence>
<dbReference type="Pfam" id="PF03850">
    <property type="entry name" value="Tfb4"/>
    <property type="match status" value="2"/>
</dbReference>
<evidence type="ECO:0000256" key="11">
    <source>
        <dbReference type="ARBA" id="ARBA00023204"/>
    </source>
</evidence>
<reference evidence="16" key="2">
    <citation type="submission" date="2023-06" db="EMBL/GenBank/DDBJ databases">
        <authorList>
            <consortium name="Lawrence Berkeley National Laboratory"/>
            <person name="Haridas S."/>
            <person name="Hensen N."/>
            <person name="Bonometti L."/>
            <person name="Westerberg I."/>
            <person name="Brannstrom I.O."/>
            <person name="Guillou S."/>
            <person name="Cros-Aarteil S."/>
            <person name="Calhoun S."/>
            <person name="Kuo A."/>
            <person name="Mondo S."/>
            <person name="Pangilinan J."/>
            <person name="Riley R."/>
            <person name="LaButti K."/>
            <person name="Andreopoulos B."/>
            <person name="Lipzen A."/>
            <person name="Chen C."/>
            <person name="Yanf M."/>
            <person name="Daum C."/>
            <person name="Ng V."/>
            <person name="Clum A."/>
            <person name="Steindorff A."/>
            <person name="Ohm R."/>
            <person name="Martin F."/>
            <person name="Silar P."/>
            <person name="Natvig D."/>
            <person name="Lalanne C."/>
            <person name="Gautier V."/>
            <person name="Ament-velasquez S.L."/>
            <person name="Kruys A."/>
            <person name="Hutchinson M.I."/>
            <person name="Powell A.J."/>
            <person name="Barry K."/>
            <person name="Miller A.N."/>
            <person name="Grigoriev I.V."/>
            <person name="Debuchy R."/>
            <person name="Gladieux P."/>
            <person name="Thoren M.H."/>
            <person name="Johannesson H."/>
        </authorList>
    </citation>
    <scope>NUCLEOTIDE SEQUENCE</scope>
    <source>
        <strain evidence="16">CBS 232.78</strain>
    </source>
</reference>
<evidence type="ECO:0000256" key="3">
    <source>
        <dbReference type="ARBA" id="ARBA00005273"/>
    </source>
</evidence>
<keyword evidence="5 14" id="KW-0479">Metal-binding</keyword>
<dbReference type="Proteomes" id="UP001285441">
    <property type="component" value="Unassembled WGS sequence"/>
</dbReference>
<evidence type="ECO:0000256" key="14">
    <source>
        <dbReference type="RuleBase" id="RU368090"/>
    </source>
</evidence>
<evidence type="ECO:0000256" key="8">
    <source>
        <dbReference type="ARBA" id="ARBA00022833"/>
    </source>
</evidence>
<feature type="region of interest" description="Disordered" evidence="15">
    <location>
        <begin position="404"/>
        <end position="429"/>
    </location>
</feature>
<gene>
    <name evidence="16" type="ORF">B0H63DRAFT_469460</name>
</gene>
<comment type="function">
    <text evidence="1 14">Component of the general transcription and DNA repair factor IIH (TFIIH) core complex, which is involved in general and transcription-coupled nucleotide excision repair (NER) of damaged DNA and, when complexed to TFIIK, in RNA transcription by RNA polymerase II. In NER, TFIIH acts by opening DNA around the lesion to allow the excision of the damaged oligonucleotide and its replacement by a new DNA fragment. In transcription, TFIIH has an essential role in transcription initiation. When the pre-initiation complex (PIC) has been established, TFIIH is required for promoter opening and promoter escape. Phosphorylation of the C-terminal tail (CTD) of the largest subunit of RNA polymerase II by the kinase module TFIIK controls the initiation of transcription.</text>
</comment>
<evidence type="ECO:0000313" key="16">
    <source>
        <dbReference type="EMBL" id="KAK3387194.1"/>
    </source>
</evidence>
<comment type="similarity">
    <text evidence="3 14">Belongs to the TFB4 family.</text>
</comment>
<dbReference type="EMBL" id="JAULSW010000003">
    <property type="protein sequence ID" value="KAK3387194.1"/>
    <property type="molecule type" value="Genomic_DNA"/>
</dbReference>
<dbReference type="FunFam" id="3.40.50.410:FF:000084">
    <property type="entry name" value="Transcription factor TFIIH subunit Tfb4, putative"/>
    <property type="match status" value="1"/>
</dbReference>
<dbReference type="PANTHER" id="PTHR12831">
    <property type="entry name" value="TRANSCRIPTION INITIATION FACTOR IIH TFIIH , POLYPEPTIDE 3-RELATED"/>
    <property type="match status" value="1"/>
</dbReference>
<dbReference type="Gene3D" id="3.40.50.410">
    <property type="entry name" value="von Willebrand factor, type A domain"/>
    <property type="match status" value="1"/>
</dbReference>
<evidence type="ECO:0000256" key="4">
    <source>
        <dbReference type="ARBA" id="ARBA00021280"/>
    </source>
</evidence>
<dbReference type="AlphaFoldDB" id="A0AAE0NTG1"/>